<feature type="compositionally biased region" description="Basic residues" evidence="1">
    <location>
        <begin position="40"/>
        <end position="51"/>
    </location>
</feature>
<feature type="compositionally biased region" description="Polar residues" evidence="1">
    <location>
        <begin position="101"/>
        <end position="112"/>
    </location>
</feature>
<comment type="caution">
    <text evidence="2">The sequence shown here is derived from an EMBL/GenBank/DDBJ whole genome shotgun (WGS) entry which is preliminary data.</text>
</comment>
<dbReference type="EMBL" id="JASCZI010241797">
    <property type="protein sequence ID" value="MED6207061.1"/>
    <property type="molecule type" value="Genomic_DNA"/>
</dbReference>
<dbReference type="Proteomes" id="UP001341840">
    <property type="component" value="Unassembled WGS sequence"/>
</dbReference>
<sequence>KPTKTSKNIVPAEDEEHQQQHSRIEDETRGTPLSKSKQAGSKRKTSPRRSHKLMDFIMDHVLQLKMTRGTKSTKESQRKNDNKSMKQRNPKKDVTRPPLSMPTQNRSTVFTDCLNNDPTKMALVEEMGFGAFSNLPNYNLKQKMLKELVNLFDIYDNTIHVVGDMEITKDKIGKALGLSWIDADIAVGRNFEFLALCIDATPLCMDAFLRRCLCIDAVQLASMQMV</sequence>
<reference evidence="2 3" key="1">
    <citation type="journal article" date="2023" name="Plants (Basel)">
        <title>Bridging the Gap: Combining Genomics and Transcriptomics Approaches to Understand Stylosanthes scabra, an Orphan Legume from the Brazilian Caatinga.</title>
        <authorList>
            <person name="Ferreira-Neto J.R.C."/>
            <person name="da Silva M.D."/>
            <person name="Binneck E."/>
            <person name="de Melo N.F."/>
            <person name="da Silva R.H."/>
            <person name="de Melo A.L.T.M."/>
            <person name="Pandolfi V."/>
            <person name="Bustamante F.O."/>
            <person name="Brasileiro-Vidal A.C."/>
            <person name="Benko-Iseppon A.M."/>
        </authorList>
    </citation>
    <scope>NUCLEOTIDE SEQUENCE [LARGE SCALE GENOMIC DNA]</scope>
    <source>
        <tissue evidence="2">Leaves</tissue>
    </source>
</reference>
<feature type="region of interest" description="Disordered" evidence="1">
    <location>
        <begin position="1"/>
        <end position="52"/>
    </location>
</feature>
<evidence type="ECO:0000313" key="3">
    <source>
        <dbReference type="Proteomes" id="UP001341840"/>
    </source>
</evidence>
<name>A0ABU6YAV8_9FABA</name>
<feature type="region of interest" description="Disordered" evidence="1">
    <location>
        <begin position="65"/>
        <end position="112"/>
    </location>
</feature>
<feature type="compositionally biased region" description="Basic and acidic residues" evidence="1">
    <location>
        <begin position="72"/>
        <end position="95"/>
    </location>
</feature>
<gene>
    <name evidence="2" type="ORF">PIB30_032293</name>
</gene>
<accession>A0ABU6YAV8</accession>
<keyword evidence="3" id="KW-1185">Reference proteome</keyword>
<feature type="non-terminal residue" evidence="2">
    <location>
        <position position="1"/>
    </location>
</feature>
<protein>
    <submittedName>
        <fullName evidence="2">Uncharacterized protein</fullName>
    </submittedName>
</protein>
<evidence type="ECO:0000313" key="2">
    <source>
        <dbReference type="EMBL" id="MED6207061.1"/>
    </source>
</evidence>
<evidence type="ECO:0000256" key="1">
    <source>
        <dbReference type="SAM" id="MobiDB-lite"/>
    </source>
</evidence>
<organism evidence="2 3">
    <name type="scientific">Stylosanthes scabra</name>
    <dbReference type="NCBI Taxonomy" id="79078"/>
    <lineage>
        <taxon>Eukaryota</taxon>
        <taxon>Viridiplantae</taxon>
        <taxon>Streptophyta</taxon>
        <taxon>Embryophyta</taxon>
        <taxon>Tracheophyta</taxon>
        <taxon>Spermatophyta</taxon>
        <taxon>Magnoliopsida</taxon>
        <taxon>eudicotyledons</taxon>
        <taxon>Gunneridae</taxon>
        <taxon>Pentapetalae</taxon>
        <taxon>rosids</taxon>
        <taxon>fabids</taxon>
        <taxon>Fabales</taxon>
        <taxon>Fabaceae</taxon>
        <taxon>Papilionoideae</taxon>
        <taxon>50 kb inversion clade</taxon>
        <taxon>dalbergioids sensu lato</taxon>
        <taxon>Dalbergieae</taxon>
        <taxon>Pterocarpus clade</taxon>
        <taxon>Stylosanthes</taxon>
    </lineage>
</organism>
<proteinExistence type="predicted"/>
<feature type="compositionally biased region" description="Basic and acidic residues" evidence="1">
    <location>
        <begin position="17"/>
        <end position="29"/>
    </location>
</feature>